<evidence type="ECO:0000313" key="2">
    <source>
        <dbReference type="Proteomes" id="UP001227268"/>
    </source>
</evidence>
<protein>
    <submittedName>
        <fullName evidence="1">Uncharacterized protein</fullName>
    </submittedName>
</protein>
<organism evidence="1 2">
    <name type="scientific">Naganishia friedmannii</name>
    <dbReference type="NCBI Taxonomy" id="89922"/>
    <lineage>
        <taxon>Eukaryota</taxon>
        <taxon>Fungi</taxon>
        <taxon>Dikarya</taxon>
        <taxon>Basidiomycota</taxon>
        <taxon>Agaricomycotina</taxon>
        <taxon>Tremellomycetes</taxon>
        <taxon>Filobasidiales</taxon>
        <taxon>Filobasidiaceae</taxon>
        <taxon>Naganishia</taxon>
    </lineage>
</organism>
<dbReference type="Proteomes" id="UP001227268">
    <property type="component" value="Unassembled WGS sequence"/>
</dbReference>
<comment type="caution">
    <text evidence="1">The sequence shown here is derived from an EMBL/GenBank/DDBJ whole genome shotgun (WGS) entry which is preliminary data.</text>
</comment>
<gene>
    <name evidence="1" type="ORF">QFC21_001050</name>
</gene>
<accession>A0ACC2W9S1</accession>
<keyword evidence="2" id="KW-1185">Reference proteome</keyword>
<name>A0ACC2W9S1_9TREE</name>
<proteinExistence type="predicted"/>
<sequence length="296" mass="31579">MASATTSYARLVRFVPKSGSSDKPLIGEPQDPEQDVGLAAYDSQPIKVSVFSGSSVLQPGEKTGDVVEVGKLLSPLAESEVGTIRCIGLNYVNHAKEVNMALPTVPVLFMKPSTALADPYPAPTVIPKSYVGDNAADYESELVIVIGKQCKNVTEQEAMSYVAGYTASNDVSSRAQQFAQSQWCYSKSFDGACPIGPAFVPASQVKEVGEMIIEGRKNGTIVQKSKLDDLIFTVPKIVSFLSQGTTLNPGTIILTGTPAGVGWSSEPKNLLKDGDEFRVFVSHGVGTLINKIEEEK</sequence>
<reference evidence="1" key="1">
    <citation type="submission" date="2023-04" db="EMBL/GenBank/DDBJ databases">
        <title>Draft Genome sequencing of Naganishia species isolated from polar environments using Oxford Nanopore Technology.</title>
        <authorList>
            <person name="Leo P."/>
            <person name="Venkateswaran K."/>
        </authorList>
    </citation>
    <scope>NUCLEOTIDE SEQUENCE</scope>
    <source>
        <strain evidence="1">MNA-CCFEE 5423</strain>
    </source>
</reference>
<evidence type="ECO:0000313" key="1">
    <source>
        <dbReference type="EMBL" id="KAJ9107591.1"/>
    </source>
</evidence>
<dbReference type="EMBL" id="JASBWT010000002">
    <property type="protein sequence ID" value="KAJ9107591.1"/>
    <property type="molecule type" value="Genomic_DNA"/>
</dbReference>